<protein>
    <recommendedName>
        <fullName evidence="2">DUF5672 domain-containing protein</fullName>
    </recommendedName>
</protein>
<organism evidence="3 4">
    <name type="scientific">Coniochaeta pulveracea</name>
    <dbReference type="NCBI Taxonomy" id="177199"/>
    <lineage>
        <taxon>Eukaryota</taxon>
        <taxon>Fungi</taxon>
        <taxon>Dikarya</taxon>
        <taxon>Ascomycota</taxon>
        <taxon>Pezizomycotina</taxon>
        <taxon>Sordariomycetes</taxon>
        <taxon>Sordariomycetidae</taxon>
        <taxon>Coniochaetales</taxon>
        <taxon>Coniochaetaceae</taxon>
        <taxon>Coniochaeta</taxon>
    </lineage>
</organism>
<keyword evidence="1" id="KW-1133">Transmembrane helix</keyword>
<sequence>MTALLASPALRSRPYLLLAVPGIIFFVLALIGSSWTGGLKSVSQYAGNIVSSAGGHNAPATSPSQGHPMGVIIETSVTPNLIPLMLHFLTVLGPSWTIVLFTLESTWRMPASPALRRAIEHKQIEIRFLPADTVLNNSGAVSNFLTGPWLWAQLLSAPRVLLFQTDSVICSNSDITVESFFDYDFLGAPIASAYGQGYNGGLSLRNPKLFLEITQTSDFKTSGDSFEDQWFYKEVKKRGGALPVEDVAKTFSVETIYYERPLGYHQPQRWQKDHMSQIENWCPEVKMLIGRRAQ</sequence>
<keyword evidence="1" id="KW-0472">Membrane</keyword>
<keyword evidence="4" id="KW-1185">Reference proteome</keyword>
<dbReference type="Pfam" id="PF18922">
    <property type="entry name" value="DUF5672"/>
    <property type="match status" value="1"/>
</dbReference>
<feature type="transmembrane region" description="Helical" evidence="1">
    <location>
        <begin position="15"/>
        <end position="35"/>
    </location>
</feature>
<comment type="caution">
    <text evidence="3">The sequence shown here is derived from an EMBL/GenBank/DDBJ whole genome shotgun (WGS) entry which is preliminary data.</text>
</comment>
<dbReference type="OrthoDB" id="10025998at2759"/>
<feature type="transmembrane region" description="Helical" evidence="1">
    <location>
        <begin position="84"/>
        <end position="103"/>
    </location>
</feature>
<dbReference type="STRING" id="177199.A0A420Y638"/>
<evidence type="ECO:0000313" key="4">
    <source>
        <dbReference type="Proteomes" id="UP000275385"/>
    </source>
</evidence>
<reference evidence="3 4" key="1">
    <citation type="submission" date="2018-08" db="EMBL/GenBank/DDBJ databases">
        <title>Draft genome of the lignicolous fungus Coniochaeta pulveracea.</title>
        <authorList>
            <person name="Borstlap C.J."/>
            <person name="De Witt R.N."/>
            <person name="Botha A."/>
            <person name="Volschenk H."/>
        </authorList>
    </citation>
    <scope>NUCLEOTIDE SEQUENCE [LARGE SCALE GENOMIC DNA]</scope>
    <source>
        <strain evidence="3 4">CAB683</strain>
    </source>
</reference>
<dbReference type="AlphaFoldDB" id="A0A420Y638"/>
<evidence type="ECO:0000259" key="2">
    <source>
        <dbReference type="Pfam" id="PF18922"/>
    </source>
</evidence>
<feature type="domain" description="DUF5672" evidence="2">
    <location>
        <begin position="123"/>
        <end position="265"/>
    </location>
</feature>
<dbReference type="EMBL" id="QVQW01000044">
    <property type="protein sequence ID" value="RKU43341.1"/>
    <property type="molecule type" value="Genomic_DNA"/>
</dbReference>
<dbReference type="InterPro" id="IPR043729">
    <property type="entry name" value="DUF5672"/>
</dbReference>
<evidence type="ECO:0000313" key="3">
    <source>
        <dbReference type="EMBL" id="RKU43341.1"/>
    </source>
</evidence>
<name>A0A420Y638_9PEZI</name>
<evidence type="ECO:0000256" key="1">
    <source>
        <dbReference type="SAM" id="Phobius"/>
    </source>
</evidence>
<dbReference type="Proteomes" id="UP000275385">
    <property type="component" value="Unassembled WGS sequence"/>
</dbReference>
<gene>
    <name evidence="3" type="ORF">DL546_004741</name>
</gene>
<accession>A0A420Y638</accession>
<keyword evidence="1" id="KW-0812">Transmembrane</keyword>
<proteinExistence type="predicted"/>